<comment type="caution">
    <text evidence="3">The sequence shown here is derived from an EMBL/GenBank/DDBJ whole genome shotgun (WGS) entry which is preliminary data.</text>
</comment>
<evidence type="ECO:0000256" key="2">
    <source>
        <dbReference type="SAM" id="MobiDB-lite"/>
    </source>
</evidence>
<reference evidence="3 4" key="1">
    <citation type="submission" date="2021-06" db="EMBL/GenBank/DDBJ databases">
        <title>A haploid diamondback moth (Plutella xylostella L.) genome assembly resolves 31 chromosomes and identifies a diamide resistance mutation.</title>
        <authorList>
            <person name="Ward C.M."/>
            <person name="Perry K.D."/>
            <person name="Baker G."/>
            <person name="Powis K."/>
            <person name="Heckel D.G."/>
            <person name="Baxter S.W."/>
        </authorList>
    </citation>
    <scope>NUCLEOTIDE SEQUENCE [LARGE SCALE GENOMIC DNA]</scope>
    <source>
        <strain evidence="3 4">LV</strain>
        <tissue evidence="3">Single pupa</tissue>
    </source>
</reference>
<sequence>MLSSTDLERLITAKKRQIQKEKTVLGLAPPEPIVLQNEKQTPAPIPSEASPKQVKFTHDCPLNKRHETTETAAGKAAREDTDEGIPPDLERYIRRYIGLPVMLKTGEYSPNNPALRGAAPRHRDAFLGLGDYEQRSKTLRRLRQREYKEYLDQQARKKQEEKEQAERERREREERERDIERLQLERDSDVRAREKQNAFAESYESRRVSYNKVDTGVQTNGWKKNYSVGVQTDEADFFHLHKEHKTQAERELSPRTVQTAERHITPAGCFIREHYEDRAGKSNRAKLMSDLTHTRAPSLLDADAIQMRNQKAEQEAAKRKQYYQQDLKNQIEEQQRIREERKAREKLLEQAEMRRLEEQLRMLRTAQDKEVKKNEDVTAAMKESAKQFEQKRTTLQKEIETEQKSLFRASSQPSHIPKRTIYTSKSENTHKLPTFYSKAPENRIKPTFSTNIPDNSIFSPNYDVDKYLRTNLNPSTESLMFNRLSNYAKSEVPSKDLFKSNSEYSIKNQDVLGTRRFSFDPDFEDNSTVNSKTVVEKALVHNPPKDVRTYEPSFLRKDIKYLIVKDRDLDETPIPVLRHSPKIILDDDEVVTAAKTSEAMKKLENKWKIPAVQKNVLKSLPTNEGKNVSILTQLGSIRRQLQLEQLKLDKMLDKKSDV</sequence>
<evidence type="ECO:0000313" key="4">
    <source>
        <dbReference type="Proteomes" id="UP000823941"/>
    </source>
</evidence>
<feature type="compositionally biased region" description="Basic and acidic residues" evidence="2">
    <location>
        <begin position="60"/>
        <end position="69"/>
    </location>
</feature>
<keyword evidence="1" id="KW-0175">Coiled coil</keyword>
<dbReference type="Proteomes" id="UP000823941">
    <property type="component" value="Chromosome 28"/>
</dbReference>
<proteinExistence type="predicted"/>
<evidence type="ECO:0000256" key="1">
    <source>
        <dbReference type="SAM" id="Coils"/>
    </source>
</evidence>
<gene>
    <name evidence="3" type="ORF">JYU34_020343</name>
</gene>
<evidence type="ECO:0000313" key="3">
    <source>
        <dbReference type="EMBL" id="KAG7296552.1"/>
    </source>
</evidence>
<feature type="region of interest" description="Disordered" evidence="2">
    <location>
        <begin position="150"/>
        <end position="177"/>
    </location>
</feature>
<name>A0ABQ7PUB9_PLUXY</name>
<feature type="coiled-coil region" evidence="1">
    <location>
        <begin position="324"/>
        <end position="405"/>
    </location>
</feature>
<keyword evidence="4" id="KW-1185">Reference proteome</keyword>
<feature type="region of interest" description="Disordered" evidence="2">
    <location>
        <begin position="60"/>
        <end position="86"/>
    </location>
</feature>
<organism evidence="3 4">
    <name type="scientific">Plutella xylostella</name>
    <name type="common">Diamondback moth</name>
    <name type="synonym">Plutella maculipennis</name>
    <dbReference type="NCBI Taxonomy" id="51655"/>
    <lineage>
        <taxon>Eukaryota</taxon>
        <taxon>Metazoa</taxon>
        <taxon>Ecdysozoa</taxon>
        <taxon>Arthropoda</taxon>
        <taxon>Hexapoda</taxon>
        <taxon>Insecta</taxon>
        <taxon>Pterygota</taxon>
        <taxon>Neoptera</taxon>
        <taxon>Endopterygota</taxon>
        <taxon>Lepidoptera</taxon>
        <taxon>Glossata</taxon>
        <taxon>Ditrysia</taxon>
        <taxon>Yponomeutoidea</taxon>
        <taxon>Plutellidae</taxon>
        <taxon>Plutella</taxon>
    </lineage>
</organism>
<accession>A0ABQ7PUB9</accession>
<dbReference type="EMBL" id="JAHIBW010000028">
    <property type="protein sequence ID" value="KAG7296552.1"/>
    <property type="molecule type" value="Genomic_DNA"/>
</dbReference>
<protein>
    <submittedName>
        <fullName evidence="3">Uncharacterized protein</fullName>
    </submittedName>
</protein>